<dbReference type="RefSeq" id="WP_186507449.1">
    <property type="nucleotide sequence ID" value="NZ_JACNEP010000011.1"/>
</dbReference>
<dbReference type="InterPro" id="IPR027056">
    <property type="entry name" value="Gluconate_2DH_su3"/>
</dbReference>
<proteinExistence type="predicted"/>
<gene>
    <name evidence="1" type="ORF">H8B19_13655</name>
</gene>
<dbReference type="Proteomes" id="UP000601768">
    <property type="component" value="Unassembled WGS sequence"/>
</dbReference>
<keyword evidence="2" id="KW-1185">Reference proteome</keyword>
<comment type="caution">
    <text evidence="1">The sequence shown here is derived from an EMBL/GenBank/DDBJ whole genome shotgun (WGS) entry which is preliminary data.</text>
</comment>
<organism evidence="1 2">
    <name type="scientific">Neptunicella marina</name>
    <dbReference type="NCBI Taxonomy" id="2125989"/>
    <lineage>
        <taxon>Bacteria</taxon>
        <taxon>Pseudomonadati</taxon>
        <taxon>Pseudomonadota</taxon>
        <taxon>Gammaproteobacteria</taxon>
        <taxon>Alteromonadales</taxon>
        <taxon>Alteromonadaceae</taxon>
        <taxon>Neptunicella</taxon>
    </lineage>
</organism>
<sequence>MKDHETYTYKPGMTRRESLKWLGLIAAGTSVATMTACSPAKDVVTGGSAGHWPDLDIKPVTAKGYGTDPNMVVPPESPWPRTLNQQQLTLVAILSDIIVPREGSVPSATEVNVPDVIDEWVSAPYDGQQRDRVTILHGLAWIDDEANLRFKKPFATLDKSQQTAIIDDIAYRTKEKDEEFGRARKAFARLKQLVLAAFFCSPQGHKDIGYMGNVAIAGDYPGPTDEARAHLDGVLKDLGLSEFAYQES</sequence>
<dbReference type="AlphaFoldDB" id="A0A8J6M3E7"/>
<accession>A0A8J6M3E7</accession>
<evidence type="ECO:0000313" key="1">
    <source>
        <dbReference type="EMBL" id="MBC3766927.1"/>
    </source>
</evidence>
<dbReference type="EMBL" id="JACNEP010000011">
    <property type="protein sequence ID" value="MBC3766927.1"/>
    <property type="molecule type" value="Genomic_DNA"/>
</dbReference>
<reference evidence="1" key="2">
    <citation type="submission" date="2020-08" db="EMBL/GenBank/DDBJ databases">
        <authorList>
            <person name="Lai Q."/>
        </authorList>
    </citation>
    <scope>NUCLEOTIDE SEQUENCE</scope>
    <source>
        <strain evidence="1">S27-2</strain>
    </source>
</reference>
<name>A0A8J6M3E7_9ALTE</name>
<reference evidence="1" key="1">
    <citation type="journal article" date="2018" name="Int. J. Syst. Evol. Microbiol.">
        <title>Neptunicella marina gen. nov., sp. nov., isolated from surface seawater.</title>
        <authorList>
            <person name="Liu X."/>
            <person name="Lai Q."/>
            <person name="Du Y."/>
            <person name="Zhang X."/>
            <person name="Liu Z."/>
            <person name="Sun F."/>
            <person name="Shao Z."/>
        </authorList>
    </citation>
    <scope>NUCLEOTIDE SEQUENCE</scope>
    <source>
        <strain evidence="1">S27-2</strain>
    </source>
</reference>
<protein>
    <submittedName>
        <fullName evidence="1">Gluconate 2-dehydrogenase subunit 3 family protein</fullName>
    </submittedName>
</protein>
<evidence type="ECO:0000313" key="2">
    <source>
        <dbReference type="Proteomes" id="UP000601768"/>
    </source>
</evidence>
<dbReference type="Pfam" id="PF13618">
    <property type="entry name" value="Gluconate_2-dh3"/>
    <property type="match status" value="1"/>
</dbReference>